<evidence type="ECO:0000313" key="2">
    <source>
        <dbReference type="Proteomes" id="UP001140293"/>
    </source>
</evidence>
<gene>
    <name evidence="1" type="ORF">H7I41_12940</name>
</gene>
<dbReference type="AlphaFoldDB" id="A0A9X3BMV5"/>
<organism evidence="1 2">
    <name type="scientific">[Mycobacterium] manitobense</name>
    <dbReference type="NCBI Taxonomy" id="190147"/>
    <lineage>
        <taxon>Bacteria</taxon>
        <taxon>Bacillati</taxon>
        <taxon>Actinomycetota</taxon>
        <taxon>Actinomycetes</taxon>
        <taxon>Mycobacteriales</taxon>
        <taxon>Mycobacteriaceae</taxon>
        <taxon>Mycolicibacterium</taxon>
    </lineage>
</organism>
<reference evidence="1" key="1">
    <citation type="submission" date="2020-07" db="EMBL/GenBank/DDBJ databases">
        <authorList>
            <person name="Pettersson B.M.F."/>
            <person name="Behra P.R.K."/>
            <person name="Ramesh M."/>
            <person name="Das S."/>
            <person name="Dasgupta S."/>
            <person name="Kirsebom L.A."/>
        </authorList>
    </citation>
    <scope>NUCLEOTIDE SEQUENCE</scope>
    <source>
        <strain evidence="1">DSM 44615</strain>
    </source>
</reference>
<accession>A0A9X3BMV5</accession>
<proteinExistence type="predicted"/>
<name>A0A9X3BMV5_9MYCO</name>
<dbReference type="RefSeq" id="WP_264013007.1">
    <property type="nucleotide sequence ID" value="NZ_JACKSJ010000098.1"/>
</dbReference>
<comment type="caution">
    <text evidence="1">The sequence shown here is derived from an EMBL/GenBank/DDBJ whole genome shotgun (WGS) entry which is preliminary data.</text>
</comment>
<dbReference type="Proteomes" id="UP001140293">
    <property type="component" value="Unassembled WGS sequence"/>
</dbReference>
<keyword evidence="2" id="KW-1185">Reference proteome</keyword>
<sequence>MADHTIVVLSQAEGEPLSLMRAAGVIRWLRGTRDPANLQIGARLTEGSTVFTVSGHSVVVESWLAERCKDRWAGPGSRMVLDDNAVLVVKRCVIAPQPPQARQTATLSSSSESDDFGWMMDVVNKMAALSISSS</sequence>
<reference evidence="1" key="2">
    <citation type="journal article" date="2022" name="BMC Genomics">
        <title>Comparative genome analysis of mycobacteria focusing on tRNA and non-coding RNA.</title>
        <authorList>
            <person name="Behra P.R.K."/>
            <person name="Pettersson B.M.F."/>
            <person name="Ramesh M."/>
            <person name="Das S."/>
            <person name="Dasgupta S."/>
            <person name="Kirsebom L.A."/>
        </authorList>
    </citation>
    <scope>NUCLEOTIDE SEQUENCE</scope>
    <source>
        <strain evidence="1">DSM 44615</strain>
    </source>
</reference>
<evidence type="ECO:0000313" key="1">
    <source>
        <dbReference type="EMBL" id="MCV7170819.1"/>
    </source>
</evidence>
<dbReference type="EMBL" id="JACKSJ010000098">
    <property type="protein sequence ID" value="MCV7170819.1"/>
    <property type="molecule type" value="Genomic_DNA"/>
</dbReference>
<protein>
    <submittedName>
        <fullName evidence="1">Uncharacterized protein</fullName>
    </submittedName>
</protein>